<dbReference type="PROSITE" id="PS50983">
    <property type="entry name" value="FE_B12_PBP"/>
    <property type="match status" value="1"/>
</dbReference>
<dbReference type="EMBL" id="JBAKAR010000003">
    <property type="protein sequence ID" value="MEL0612597.1"/>
    <property type="molecule type" value="Genomic_DNA"/>
</dbReference>
<dbReference type="InterPro" id="IPR050902">
    <property type="entry name" value="ABC_Transporter_SBP"/>
</dbReference>
<dbReference type="RefSeq" id="WP_341566587.1">
    <property type="nucleotide sequence ID" value="NZ_JBAKAR010000003.1"/>
</dbReference>
<name>A0ABU9G6K6_9GAMM</name>
<accession>A0ABU9G6K6</accession>
<keyword evidence="4" id="KW-1185">Reference proteome</keyword>
<evidence type="ECO:0000313" key="3">
    <source>
        <dbReference type="EMBL" id="MEL0612597.1"/>
    </source>
</evidence>
<dbReference type="Proteomes" id="UP001379949">
    <property type="component" value="Unassembled WGS sequence"/>
</dbReference>
<evidence type="ECO:0000313" key="4">
    <source>
        <dbReference type="Proteomes" id="UP001379949"/>
    </source>
</evidence>
<dbReference type="SUPFAM" id="SSF53807">
    <property type="entry name" value="Helical backbone' metal receptor"/>
    <property type="match status" value="1"/>
</dbReference>
<feature type="domain" description="Fe/B12 periplasmic-binding" evidence="2">
    <location>
        <begin position="41"/>
        <end position="360"/>
    </location>
</feature>
<protein>
    <submittedName>
        <fullName evidence="3">ABC transporter substrate-binding protein</fullName>
    </submittedName>
</protein>
<sequence>MGQFSCTRRVFNTLITSLCAITSHIALADTFPVTVTDVAGRTITINSQPENIALSTGRLVPLLEIMYQKDAIKHLVVWRDDMRLSAPSMYSNYIKVYPELKDLMKIGKIKTSEFDAERFINMTHKPDLFIVDLANIKIAEEKGLLKKLDKAGIKVLAVDFREHPIKNTLQSVTSLATALGRKEQGQRFADYYQEHIKAITDTIASLPESEKHQKVFIERAAGYSKSCCRTFATGNMGAYIPYLGATNIAEKPLKGAVTGQMSAESIIVDQPDVYIMQSTGWIDKDGNATAGIPLGYSPVHKNGIKKATRELMNRPFLKATKAYQNHDVYSIYMPFYNSPYNLVAIEYFAKWLHPEQFKDLDPEHTFEEMNLRFGHRKVAGIFGQNNTEAMQ</sequence>
<reference evidence="3 4" key="1">
    <citation type="submission" date="2024-02" db="EMBL/GenBank/DDBJ databases">
        <title>Bacteria isolated from the canopy kelp, Nereocystis luetkeana.</title>
        <authorList>
            <person name="Pfister C.A."/>
            <person name="Younker I.T."/>
            <person name="Light S.H."/>
        </authorList>
    </citation>
    <scope>NUCLEOTIDE SEQUENCE [LARGE SCALE GENOMIC DNA]</scope>
    <source>
        <strain evidence="3 4">TI.4.07</strain>
    </source>
</reference>
<evidence type="ECO:0000256" key="1">
    <source>
        <dbReference type="SAM" id="SignalP"/>
    </source>
</evidence>
<dbReference type="InterPro" id="IPR002491">
    <property type="entry name" value="ABC_transptr_periplasmic_BD"/>
</dbReference>
<dbReference type="Pfam" id="PF01497">
    <property type="entry name" value="Peripla_BP_2"/>
    <property type="match status" value="1"/>
</dbReference>
<evidence type="ECO:0000259" key="2">
    <source>
        <dbReference type="PROSITE" id="PS50983"/>
    </source>
</evidence>
<dbReference type="PANTHER" id="PTHR30535:SF34">
    <property type="entry name" value="MOLYBDATE-BINDING PROTEIN MOLA"/>
    <property type="match status" value="1"/>
</dbReference>
<gene>
    <name evidence="3" type="ORF">V6242_05535</name>
</gene>
<organism evidence="3 4">
    <name type="scientific">Marinomonas arenicola</name>
    <dbReference type="NCBI Taxonomy" id="569601"/>
    <lineage>
        <taxon>Bacteria</taxon>
        <taxon>Pseudomonadati</taxon>
        <taxon>Pseudomonadota</taxon>
        <taxon>Gammaproteobacteria</taxon>
        <taxon>Oceanospirillales</taxon>
        <taxon>Oceanospirillaceae</taxon>
        <taxon>Marinomonas</taxon>
    </lineage>
</organism>
<dbReference type="Gene3D" id="3.40.50.1980">
    <property type="entry name" value="Nitrogenase molybdenum iron protein domain"/>
    <property type="match status" value="2"/>
</dbReference>
<keyword evidence="1" id="KW-0732">Signal</keyword>
<proteinExistence type="predicted"/>
<feature type="chain" id="PRO_5045177169" evidence="1">
    <location>
        <begin position="29"/>
        <end position="391"/>
    </location>
</feature>
<feature type="signal peptide" evidence="1">
    <location>
        <begin position="1"/>
        <end position="28"/>
    </location>
</feature>
<comment type="caution">
    <text evidence="3">The sequence shown here is derived from an EMBL/GenBank/DDBJ whole genome shotgun (WGS) entry which is preliminary data.</text>
</comment>
<dbReference type="PANTHER" id="PTHR30535">
    <property type="entry name" value="VITAMIN B12-BINDING PROTEIN"/>
    <property type="match status" value="1"/>
</dbReference>